<evidence type="ECO:0000256" key="4">
    <source>
        <dbReference type="ARBA" id="ARBA00023015"/>
    </source>
</evidence>
<evidence type="ECO:0000256" key="1">
    <source>
        <dbReference type="ARBA" id="ARBA00004123"/>
    </source>
</evidence>
<reference evidence="11" key="1">
    <citation type="submission" date="2023-11" db="EMBL/GenBank/DDBJ databases">
        <title>Genome assemblies of two species of porcelain crab, Petrolisthes cinctipes and Petrolisthes manimaculis (Anomura: Porcellanidae).</title>
        <authorList>
            <person name="Angst P."/>
        </authorList>
    </citation>
    <scope>NUCLEOTIDE SEQUENCE</scope>
    <source>
        <strain evidence="11">PB745_02</strain>
        <tissue evidence="11">Gill</tissue>
    </source>
</reference>
<keyword evidence="12" id="KW-1185">Reference proteome</keyword>
<evidence type="ECO:0000313" key="11">
    <source>
        <dbReference type="EMBL" id="KAK4326125.1"/>
    </source>
</evidence>
<proteinExistence type="inferred from homology"/>
<organism evidence="11 12">
    <name type="scientific">Petrolisthes manimaculis</name>
    <dbReference type="NCBI Taxonomy" id="1843537"/>
    <lineage>
        <taxon>Eukaryota</taxon>
        <taxon>Metazoa</taxon>
        <taxon>Ecdysozoa</taxon>
        <taxon>Arthropoda</taxon>
        <taxon>Crustacea</taxon>
        <taxon>Multicrustacea</taxon>
        <taxon>Malacostraca</taxon>
        <taxon>Eumalacostraca</taxon>
        <taxon>Eucarida</taxon>
        <taxon>Decapoda</taxon>
        <taxon>Pleocyemata</taxon>
        <taxon>Anomura</taxon>
        <taxon>Galatheoidea</taxon>
        <taxon>Porcellanidae</taxon>
        <taxon>Petrolisthes</taxon>
    </lineage>
</organism>
<evidence type="ECO:0000256" key="9">
    <source>
        <dbReference type="ARBA" id="ARBA00031963"/>
    </source>
</evidence>
<dbReference type="Pfam" id="PF11568">
    <property type="entry name" value="Med29"/>
    <property type="match status" value="1"/>
</dbReference>
<evidence type="ECO:0000256" key="2">
    <source>
        <dbReference type="ARBA" id="ARBA00009851"/>
    </source>
</evidence>
<dbReference type="AlphaFoldDB" id="A0AAE1QGY5"/>
<dbReference type="EMBL" id="JAWZYT010000245">
    <property type="protein sequence ID" value="KAK4326125.1"/>
    <property type="molecule type" value="Genomic_DNA"/>
</dbReference>
<dbReference type="Proteomes" id="UP001292094">
    <property type="component" value="Unassembled WGS sequence"/>
</dbReference>
<dbReference type="GO" id="GO:0003712">
    <property type="term" value="F:transcription coregulator activity"/>
    <property type="evidence" value="ECO:0007669"/>
    <property type="project" value="TreeGrafter"/>
</dbReference>
<sequence length="187" mass="21289">MNNPMLTSQMAQTQQQQQQAMMQQRPPQNLQQTQDQQQQHQQQQQQQEFKLDSISRVKNHYGQMKDALMESLSYGATNLTGNNQVDQGNRNAGEVQHARFEESIEKFYTLCDQMELNLRTAIDSQLQAKASQLNTNLISIPPVEVQKYAHYLSTIRNQVVFAKDIHTALVDAAAMTTSVITTMDTSN</sequence>
<keyword evidence="5" id="KW-0010">Activator</keyword>
<gene>
    <name evidence="11" type="ORF">Pmani_003338</name>
</gene>
<comment type="subcellular location">
    <subcellularLocation>
        <location evidence="1">Nucleus</location>
    </subcellularLocation>
</comment>
<comment type="caution">
    <text evidence="11">The sequence shown here is derived from an EMBL/GenBank/DDBJ whole genome shotgun (WGS) entry which is preliminary data.</text>
</comment>
<dbReference type="PANTHER" id="PTHR28314">
    <property type="entry name" value="MEDIATOR OF RNA POLYMERASE II TRANSCRIPTION SUBUNIT 29"/>
    <property type="match status" value="1"/>
</dbReference>
<evidence type="ECO:0000256" key="3">
    <source>
        <dbReference type="ARBA" id="ARBA00019684"/>
    </source>
</evidence>
<comment type="similarity">
    <text evidence="2">Belongs to the Mediator complex subunit 29 family.</text>
</comment>
<evidence type="ECO:0000256" key="10">
    <source>
        <dbReference type="SAM" id="MobiDB-lite"/>
    </source>
</evidence>
<name>A0AAE1QGY5_9EUCA</name>
<evidence type="ECO:0000256" key="7">
    <source>
        <dbReference type="ARBA" id="ARBA00023242"/>
    </source>
</evidence>
<evidence type="ECO:0000256" key="6">
    <source>
        <dbReference type="ARBA" id="ARBA00023163"/>
    </source>
</evidence>
<keyword evidence="6" id="KW-0804">Transcription</keyword>
<feature type="compositionally biased region" description="Low complexity" evidence="10">
    <location>
        <begin position="9"/>
        <end position="47"/>
    </location>
</feature>
<protein>
    <recommendedName>
        <fullName evidence="3">Mediator of RNA polymerase II transcription subunit 29</fullName>
    </recommendedName>
    <alternativeName>
        <fullName evidence="9">Mediator complex subunit 29</fullName>
    </alternativeName>
    <alternativeName>
        <fullName evidence="8">Protein intersex</fullName>
    </alternativeName>
</protein>
<keyword evidence="4" id="KW-0805">Transcription regulation</keyword>
<accession>A0AAE1QGY5</accession>
<evidence type="ECO:0000256" key="8">
    <source>
        <dbReference type="ARBA" id="ARBA00030916"/>
    </source>
</evidence>
<keyword evidence="7" id="KW-0539">Nucleus</keyword>
<dbReference type="GO" id="GO:0006357">
    <property type="term" value="P:regulation of transcription by RNA polymerase II"/>
    <property type="evidence" value="ECO:0007669"/>
    <property type="project" value="TreeGrafter"/>
</dbReference>
<evidence type="ECO:0000256" key="5">
    <source>
        <dbReference type="ARBA" id="ARBA00023159"/>
    </source>
</evidence>
<dbReference type="InterPro" id="IPR021018">
    <property type="entry name" value="Mediator_Med29_met"/>
</dbReference>
<evidence type="ECO:0000313" key="12">
    <source>
        <dbReference type="Proteomes" id="UP001292094"/>
    </source>
</evidence>
<dbReference type="GO" id="GO:0016592">
    <property type="term" value="C:mediator complex"/>
    <property type="evidence" value="ECO:0007669"/>
    <property type="project" value="InterPro"/>
</dbReference>
<dbReference type="PANTHER" id="PTHR28314:SF1">
    <property type="entry name" value="MEDIATOR OF RNA POLYMERASE II TRANSCRIPTION SUBUNIT 29"/>
    <property type="match status" value="1"/>
</dbReference>
<feature type="region of interest" description="Disordered" evidence="10">
    <location>
        <begin position="1"/>
        <end position="49"/>
    </location>
</feature>